<dbReference type="RefSeq" id="XP_004228297.1">
    <property type="nucleotide sequence ID" value="XM_004228249.1"/>
</dbReference>
<dbReference type="KEGG" id="pcy:PCYB_008280"/>
<dbReference type="VEuPathDB" id="PlasmoDB:PCYB_008280"/>
<name>K6V155_PLACD</name>
<evidence type="ECO:0000313" key="2">
    <source>
        <dbReference type="Proteomes" id="UP000006319"/>
    </source>
</evidence>
<keyword evidence="2" id="KW-1185">Reference proteome</keyword>
<sequence>MTKSDLHELPSANFIKALTGIHTEKNDHKDHPLFFHKHCYDLNYWLYNEVTTQFGDHKTKKYIYHFFEKIQKQWNDIDRNGESNKNGKICNPESEHFKTELFKYIKKLLDYLENFETFKNEMETKKTEIKETKPYKYCDNIKECVPLYFTFKKLCELIKNDICTKYVQNYD</sequence>
<evidence type="ECO:0000313" key="1">
    <source>
        <dbReference type="EMBL" id="GAB70079.1"/>
    </source>
</evidence>
<dbReference type="GeneID" id="14696621"/>
<dbReference type="Pfam" id="PF05795">
    <property type="entry name" value="Plasmodium_Vir"/>
    <property type="match status" value="1"/>
</dbReference>
<dbReference type="AlphaFoldDB" id="K6V155"/>
<accession>K6V155</accession>
<proteinExistence type="predicted"/>
<dbReference type="Proteomes" id="UP000006319">
    <property type="component" value="Unassembled WGS sequence"/>
</dbReference>
<protein>
    <submittedName>
        <fullName evidence="1">CYIR protein</fullName>
    </submittedName>
</protein>
<organism evidence="1 2">
    <name type="scientific">Plasmodium cynomolgi (strain B)</name>
    <dbReference type="NCBI Taxonomy" id="1120755"/>
    <lineage>
        <taxon>Eukaryota</taxon>
        <taxon>Sar</taxon>
        <taxon>Alveolata</taxon>
        <taxon>Apicomplexa</taxon>
        <taxon>Aconoidasida</taxon>
        <taxon>Haemosporida</taxon>
        <taxon>Plasmodiidae</taxon>
        <taxon>Plasmodium</taxon>
        <taxon>Plasmodium (Plasmodium)</taxon>
    </lineage>
</organism>
<dbReference type="InterPro" id="IPR008780">
    <property type="entry name" value="Plasmodium_Vir"/>
</dbReference>
<gene>
    <name evidence="1" type="ORF">PCYB_008280</name>
</gene>
<reference evidence="1 2" key="1">
    <citation type="journal article" date="2012" name="Nat. Genet.">
        <title>Plasmodium cynomolgi genome sequences provide insight into Plasmodium vivax and the monkey malaria clade.</title>
        <authorList>
            <person name="Tachibana S."/>
            <person name="Sullivan S.A."/>
            <person name="Kawai S."/>
            <person name="Nakamura S."/>
            <person name="Kim H.R."/>
            <person name="Goto N."/>
            <person name="Arisue N."/>
            <person name="Palacpac N.M.Q."/>
            <person name="Honma H."/>
            <person name="Yagi M."/>
            <person name="Tougan T."/>
            <person name="Katakai Y."/>
            <person name="Kaneko O."/>
            <person name="Mita T."/>
            <person name="Kita K."/>
            <person name="Yasutomi Y."/>
            <person name="Sutton P.L."/>
            <person name="Shakhbatyan R."/>
            <person name="Horii T."/>
            <person name="Yasunaga T."/>
            <person name="Barnwell J.W."/>
            <person name="Escalante A.A."/>
            <person name="Carlton J.M."/>
            <person name="Tanabe K."/>
        </authorList>
    </citation>
    <scope>NUCLEOTIDE SEQUENCE [LARGE SCALE GENOMIC DNA]</scope>
    <source>
        <strain evidence="1 2">B</strain>
    </source>
</reference>
<dbReference type="EMBL" id="DF158742">
    <property type="protein sequence ID" value="GAB70079.1"/>
    <property type="molecule type" value="Genomic_DNA"/>
</dbReference>
<feature type="non-terminal residue" evidence="1">
    <location>
        <position position="171"/>
    </location>
</feature>
<dbReference type="PhylomeDB" id="K6V155"/>
<dbReference type="OrthoDB" id="387979at2759"/>